<evidence type="ECO:0000313" key="3">
    <source>
        <dbReference type="Proteomes" id="UP000266067"/>
    </source>
</evidence>
<reference evidence="2 3" key="1">
    <citation type="submission" date="2018-08" db="EMBL/GenBank/DDBJ databases">
        <title>Proposal of Muricauda 72 sp.nov. and Muricauda NH166 sp.nov., isolated from seawater.</title>
        <authorList>
            <person name="Cheng H."/>
            <person name="Wu Y.-H."/>
            <person name="Guo L.-L."/>
            <person name="Xu X.-W."/>
        </authorList>
    </citation>
    <scope>NUCLEOTIDE SEQUENCE [LARGE SCALE GENOMIC DNA]</scope>
    <source>
        <strain evidence="2 3">KCTC 22173</strain>
    </source>
</reference>
<dbReference type="GO" id="GO:0016787">
    <property type="term" value="F:hydrolase activity"/>
    <property type="evidence" value="ECO:0007669"/>
    <property type="project" value="UniProtKB-KW"/>
</dbReference>
<evidence type="ECO:0000259" key="1">
    <source>
        <dbReference type="Pfam" id="PF21906"/>
    </source>
</evidence>
<sequence>MLPSKNKYLSNVSFDTVIFGFTGEELKILVLEYQNSGMFALPGGYIRRDKNLLDAVKEGVKRRTGLNKIHLEQFHTFGMLKRSDPEPTKIIARGLGYELEEDNWMLDRFITIGYYSLINYNQVKPKPNKYSDSINWYSINNLPPLMMDHEKIVEKALEVIRTDLLKKPIGINLLPEKFTMKELQKVHETILNKKLRRTTFQRKILNMDILKRHEKLFTGAANKAPYLYSFDKDKIENT</sequence>
<keyword evidence="3" id="KW-1185">Reference proteome</keyword>
<dbReference type="SUPFAM" id="SSF55811">
    <property type="entry name" value="Nudix"/>
    <property type="match status" value="1"/>
</dbReference>
<proteinExistence type="predicted"/>
<evidence type="ECO:0000313" key="2">
    <source>
        <dbReference type="EMBL" id="RIV30488.1"/>
    </source>
</evidence>
<dbReference type="PANTHER" id="PTHR43736">
    <property type="entry name" value="ADP-RIBOSE PYROPHOSPHATASE"/>
    <property type="match status" value="1"/>
</dbReference>
<dbReference type="InterPro" id="IPR036388">
    <property type="entry name" value="WH-like_DNA-bd_sf"/>
</dbReference>
<dbReference type="AlphaFoldDB" id="A0A3A1N374"/>
<dbReference type="Pfam" id="PF21906">
    <property type="entry name" value="WHD_NrtR"/>
    <property type="match status" value="1"/>
</dbReference>
<organism evidence="2 3">
    <name type="scientific">Flagellimonas lutimaris</name>
    <dbReference type="NCBI Taxonomy" id="475082"/>
    <lineage>
        <taxon>Bacteria</taxon>
        <taxon>Pseudomonadati</taxon>
        <taxon>Bacteroidota</taxon>
        <taxon>Flavobacteriia</taxon>
        <taxon>Flavobacteriales</taxon>
        <taxon>Flavobacteriaceae</taxon>
        <taxon>Flagellimonas</taxon>
    </lineage>
</organism>
<dbReference type="OrthoDB" id="9786141at2"/>
<dbReference type="PANTHER" id="PTHR43736:SF4">
    <property type="entry name" value="SLR1690 PROTEIN"/>
    <property type="match status" value="1"/>
</dbReference>
<dbReference type="InterPro" id="IPR054105">
    <property type="entry name" value="WHD_NrtR"/>
</dbReference>
<protein>
    <submittedName>
        <fullName evidence="2">NUDIX hydrolase</fullName>
    </submittedName>
</protein>
<dbReference type="InterPro" id="IPR015797">
    <property type="entry name" value="NUDIX_hydrolase-like_dom_sf"/>
</dbReference>
<gene>
    <name evidence="2" type="ORF">D2V08_15455</name>
</gene>
<dbReference type="SUPFAM" id="SSF46785">
    <property type="entry name" value="Winged helix' DNA-binding domain"/>
    <property type="match status" value="1"/>
</dbReference>
<feature type="domain" description="NrtR DNA-binding winged helix" evidence="1">
    <location>
        <begin position="170"/>
        <end position="230"/>
    </location>
</feature>
<keyword evidence="2" id="KW-0378">Hydrolase</keyword>
<dbReference type="InterPro" id="IPR036390">
    <property type="entry name" value="WH_DNA-bd_sf"/>
</dbReference>
<dbReference type="Gene3D" id="3.90.79.10">
    <property type="entry name" value="Nucleoside Triphosphate Pyrophosphohydrolase"/>
    <property type="match status" value="1"/>
</dbReference>
<dbReference type="CDD" id="cd18873">
    <property type="entry name" value="NUDIX_NadM_like"/>
    <property type="match status" value="1"/>
</dbReference>
<comment type="caution">
    <text evidence="2">The sequence shown here is derived from an EMBL/GenBank/DDBJ whole genome shotgun (WGS) entry which is preliminary data.</text>
</comment>
<dbReference type="RefSeq" id="WP_119609177.1">
    <property type="nucleotide sequence ID" value="NZ_QXFH01000077.1"/>
</dbReference>
<accession>A0A3A1N374</accession>
<dbReference type="Proteomes" id="UP000266067">
    <property type="component" value="Unassembled WGS sequence"/>
</dbReference>
<dbReference type="EMBL" id="QXFH01000077">
    <property type="protein sequence ID" value="RIV30488.1"/>
    <property type="molecule type" value="Genomic_DNA"/>
</dbReference>
<dbReference type="Gene3D" id="1.10.10.10">
    <property type="entry name" value="Winged helix-like DNA-binding domain superfamily/Winged helix DNA-binding domain"/>
    <property type="match status" value="1"/>
</dbReference>
<name>A0A3A1N374_9FLAO</name>